<dbReference type="EMBL" id="JHEG02000048">
    <property type="protein sequence ID" value="KIE11338.1"/>
    <property type="molecule type" value="Genomic_DNA"/>
</dbReference>
<sequence length="62" mass="6713">MTRPPSLGVSIFLYITGILLVILAIILLLQAFGVVKNIPKEAIWGLVLLSIGSGILTAIRRR</sequence>
<keyword evidence="1" id="KW-0472">Membrane</keyword>
<gene>
    <name evidence="3" type="ORF">DA73_0223480</name>
    <name evidence="2" type="ORF">DA73_0400019335</name>
</gene>
<keyword evidence="4" id="KW-1185">Reference proteome</keyword>
<dbReference type="EMBL" id="JHEG04000001">
    <property type="protein sequence ID" value="KAF3887404.1"/>
    <property type="molecule type" value="Genomic_DNA"/>
</dbReference>
<dbReference type="STRING" id="1479485.DA73_0223480"/>
<feature type="transmembrane region" description="Helical" evidence="1">
    <location>
        <begin position="12"/>
        <end position="35"/>
    </location>
</feature>
<dbReference type="RefSeq" id="WP_050045963.1">
    <property type="nucleotide sequence ID" value="NZ_JHEG04000001.1"/>
</dbReference>
<accession>A0A0C1R6K4</accession>
<comment type="caution">
    <text evidence="3">The sequence shown here is derived from an EMBL/GenBank/DDBJ whole genome shotgun (WGS) entry which is preliminary data.</text>
</comment>
<name>A0A0C1R6K4_9CYAN</name>
<dbReference type="Proteomes" id="UP000029738">
    <property type="component" value="Unassembled WGS sequence"/>
</dbReference>
<keyword evidence="1" id="KW-0812">Transmembrane</keyword>
<proteinExistence type="predicted"/>
<evidence type="ECO:0000313" key="4">
    <source>
        <dbReference type="Proteomes" id="UP000029738"/>
    </source>
</evidence>
<evidence type="ECO:0000313" key="2">
    <source>
        <dbReference type="EMBL" id="KAF3887404.1"/>
    </source>
</evidence>
<evidence type="ECO:0000256" key="1">
    <source>
        <dbReference type="SAM" id="Phobius"/>
    </source>
</evidence>
<keyword evidence="1" id="KW-1133">Transmembrane helix</keyword>
<protein>
    <submittedName>
        <fullName evidence="3">Uncharacterized protein</fullName>
    </submittedName>
</protein>
<evidence type="ECO:0000313" key="3">
    <source>
        <dbReference type="EMBL" id="KIE11338.1"/>
    </source>
</evidence>
<feature type="transmembrane region" description="Helical" evidence="1">
    <location>
        <begin position="41"/>
        <end position="59"/>
    </location>
</feature>
<reference evidence="3" key="1">
    <citation type="journal article" date="2015" name="Genome Announc.">
        <title>Draft Genome Sequence of Tolypothrix boutellei Strain VB521301.</title>
        <authorList>
            <person name="Chandrababunaidu M.M."/>
            <person name="Singh D."/>
            <person name="Sen D."/>
            <person name="Bhan S."/>
            <person name="Das S."/>
            <person name="Gupta A."/>
            <person name="Adhikary S.P."/>
            <person name="Tripathy S."/>
        </authorList>
    </citation>
    <scope>NUCLEOTIDE SEQUENCE</scope>
    <source>
        <strain evidence="3">VB521301</strain>
    </source>
</reference>
<dbReference type="AlphaFoldDB" id="A0A0C1R6K4"/>
<organism evidence="3">
    <name type="scientific">Tolypothrix bouteillei VB521301</name>
    <dbReference type="NCBI Taxonomy" id="1479485"/>
    <lineage>
        <taxon>Bacteria</taxon>
        <taxon>Bacillati</taxon>
        <taxon>Cyanobacteriota</taxon>
        <taxon>Cyanophyceae</taxon>
        <taxon>Nostocales</taxon>
        <taxon>Tolypothrichaceae</taxon>
        <taxon>Tolypothrix</taxon>
    </lineage>
</organism>
<reference evidence="2" key="2">
    <citation type="submission" date="2019-11" db="EMBL/GenBank/DDBJ databases">
        <title>Improved Assembly of Tolypothrix boutellei genome.</title>
        <authorList>
            <person name="Sarangi A.N."/>
            <person name="Mukherjee M."/>
            <person name="Ghosh S."/>
            <person name="Singh D."/>
            <person name="Das A."/>
            <person name="Kant S."/>
            <person name="Prusty A."/>
            <person name="Tripathy S."/>
        </authorList>
    </citation>
    <scope>NUCLEOTIDE SEQUENCE</scope>
    <source>
        <strain evidence="2">VB521301</strain>
    </source>
</reference>